<sequence>MHQDSGVHTNRLWKGLVPAALLALVAGCGADPGPQESSPTDLPPGETTGPVASRPPSPPSEEPPATAVPEPVEPGPQAGSWFHRFGGPQDDSGTGLAVDGLGNISVVWLSTPREDDDRESVPGQRRGLSVAQYSPDGTERWVRDFSRMRVASPNVAASPSGDLFLSGNAFLYPLDFGLGAATDGFVVKFSGEGQPLWQRRAGQKVYGMAADGEGGVLVVAEEWTPEGHVPVLAHYDAQGAFVWTRQLDLVAEGTELHAVALDPSSRTLLAGRLVGTLTVDGRAFGAEGGQGLVLLAFEKDGSLAWGRDWRGVDGHVTGLKLNPEGGAVLVGGFRDTLPWGDTRLSGPGAFVVAADPDGAERWAHPLDCGAASAPPVVAVDEAGQVVALCGGMLSAYAPEGTQRDQRLLSPGECPEGDCPVMGTALGIVPGQGVTLAGYQRHGGAGAGNAWDQEAFLRLLTP</sequence>
<accession>A0ABY9X5Z8</accession>
<dbReference type="Proteomes" id="UP001611383">
    <property type="component" value="Chromosome"/>
</dbReference>
<keyword evidence="2" id="KW-0732">Signal</keyword>
<feature type="chain" id="PRO_5045623686" description="Lipoprotein" evidence="2">
    <location>
        <begin position="31"/>
        <end position="461"/>
    </location>
</feature>
<dbReference type="EMBL" id="CP043494">
    <property type="protein sequence ID" value="WNG50826.1"/>
    <property type="molecule type" value="Genomic_DNA"/>
</dbReference>
<protein>
    <recommendedName>
        <fullName evidence="5">Lipoprotein</fullName>
    </recommendedName>
</protein>
<feature type="compositionally biased region" description="Pro residues" evidence="1">
    <location>
        <begin position="53"/>
        <end position="62"/>
    </location>
</feature>
<gene>
    <name evidence="3" type="ORF">F0U60_46910</name>
</gene>
<feature type="region of interest" description="Disordered" evidence="1">
    <location>
        <begin position="27"/>
        <end position="92"/>
    </location>
</feature>
<dbReference type="RefSeq" id="WP_395810389.1">
    <property type="nucleotide sequence ID" value="NZ_CP043494.1"/>
</dbReference>
<evidence type="ECO:0000256" key="2">
    <source>
        <dbReference type="SAM" id="SignalP"/>
    </source>
</evidence>
<feature type="signal peptide" evidence="2">
    <location>
        <begin position="1"/>
        <end position="30"/>
    </location>
</feature>
<dbReference type="SUPFAM" id="SSF101898">
    <property type="entry name" value="NHL repeat"/>
    <property type="match status" value="1"/>
</dbReference>
<evidence type="ECO:0000256" key="1">
    <source>
        <dbReference type="SAM" id="MobiDB-lite"/>
    </source>
</evidence>
<reference evidence="3 4" key="1">
    <citation type="submission" date="2019-08" db="EMBL/GenBank/DDBJ databases">
        <title>Archangium and Cystobacter genomes.</title>
        <authorList>
            <person name="Chen I.-C.K."/>
            <person name="Wielgoss S."/>
        </authorList>
    </citation>
    <scope>NUCLEOTIDE SEQUENCE [LARGE SCALE GENOMIC DNA]</scope>
    <source>
        <strain evidence="3 4">Cbm 6</strain>
    </source>
</reference>
<name>A0ABY9X5Z8_9BACT</name>
<dbReference type="Pfam" id="PF06739">
    <property type="entry name" value="SBBP"/>
    <property type="match status" value="1"/>
</dbReference>
<evidence type="ECO:0000313" key="3">
    <source>
        <dbReference type="EMBL" id="WNG50826.1"/>
    </source>
</evidence>
<organism evidence="3 4">
    <name type="scientific">Archangium minus</name>
    <dbReference type="NCBI Taxonomy" id="83450"/>
    <lineage>
        <taxon>Bacteria</taxon>
        <taxon>Pseudomonadati</taxon>
        <taxon>Myxococcota</taxon>
        <taxon>Myxococcia</taxon>
        <taxon>Myxococcales</taxon>
        <taxon>Cystobacterineae</taxon>
        <taxon>Archangiaceae</taxon>
        <taxon>Archangium</taxon>
    </lineage>
</organism>
<proteinExistence type="predicted"/>
<evidence type="ECO:0008006" key="5">
    <source>
        <dbReference type="Google" id="ProtNLM"/>
    </source>
</evidence>
<keyword evidence="4" id="KW-1185">Reference proteome</keyword>
<dbReference type="InterPro" id="IPR010620">
    <property type="entry name" value="SBBP_repeat"/>
</dbReference>
<evidence type="ECO:0000313" key="4">
    <source>
        <dbReference type="Proteomes" id="UP001611383"/>
    </source>
</evidence>